<dbReference type="EMBL" id="BLAL01000183">
    <property type="protein sequence ID" value="GES89168.1"/>
    <property type="molecule type" value="Genomic_DNA"/>
</dbReference>
<dbReference type="Proteomes" id="UP000615446">
    <property type="component" value="Unassembled WGS sequence"/>
</dbReference>
<protein>
    <submittedName>
        <fullName evidence="1">Uncharacterized protein</fullName>
    </submittedName>
</protein>
<proteinExistence type="predicted"/>
<accession>A0A8H3LIH5</accession>
<gene>
    <name evidence="1" type="ORF">RCL2_001607200</name>
</gene>
<name>A0A8H3LIH5_9GLOM</name>
<comment type="caution">
    <text evidence="1">The sequence shown here is derived from an EMBL/GenBank/DDBJ whole genome shotgun (WGS) entry which is preliminary data.</text>
</comment>
<sequence length="295" mass="33113">MVTHLHEKFYQFNATPLIEADIKEIRESRGRILNASKKMAEKFHVGPTLDKNSQTDKTEQTLEVVSEVSSIPLPATVIPKKNGQKKKVKIDEKPITEVTSMVEKNNKNDVISSSDKFREARVESLLKNLVNRGEKLRGYQLIPPLYKDSHVSAKNFPVLNANISSGSPLSIQVKFLVAVTILLSLSLILIGTSVNHLNTSVMYLELPFIAKSNGLSTFHPSALIAGSFIQQNSLAKSKKELEINRSFILAFRYCRDENHSSFFDFSSRAFRDRHILRIAGESFGNSLSYVLGFWG</sequence>
<evidence type="ECO:0000313" key="1">
    <source>
        <dbReference type="EMBL" id="GES89168.1"/>
    </source>
</evidence>
<dbReference type="OrthoDB" id="2418166at2759"/>
<dbReference type="AlphaFoldDB" id="A0A8H3LIH5"/>
<evidence type="ECO:0000313" key="2">
    <source>
        <dbReference type="Proteomes" id="UP000615446"/>
    </source>
</evidence>
<organism evidence="1 2">
    <name type="scientific">Rhizophagus clarus</name>
    <dbReference type="NCBI Taxonomy" id="94130"/>
    <lineage>
        <taxon>Eukaryota</taxon>
        <taxon>Fungi</taxon>
        <taxon>Fungi incertae sedis</taxon>
        <taxon>Mucoromycota</taxon>
        <taxon>Glomeromycotina</taxon>
        <taxon>Glomeromycetes</taxon>
        <taxon>Glomerales</taxon>
        <taxon>Glomeraceae</taxon>
        <taxon>Rhizophagus</taxon>
    </lineage>
</organism>
<reference evidence="1" key="1">
    <citation type="submission" date="2019-10" db="EMBL/GenBank/DDBJ databases">
        <title>Conservation and host-specific expression of non-tandemly repeated heterogenous ribosome RNA gene in arbuscular mycorrhizal fungi.</title>
        <authorList>
            <person name="Maeda T."/>
            <person name="Kobayashi Y."/>
            <person name="Nakagawa T."/>
            <person name="Ezawa T."/>
            <person name="Yamaguchi K."/>
            <person name="Bino T."/>
            <person name="Nishimoto Y."/>
            <person name="Shigenobu S."/>
            <person name="Kawaguchi M."/>
        </authorList>
    </citation>
    <scope>NUCLEOTIDE SEQUENCE</scope>
    <source>
        <strain evidence="1">HR1</strain>
    </source>
</reference>